<organism evidence="1 2">
    <name type="scientific">Necator americanus</name>
    <name type="common">Human hookworm</name>
    <dbReference type="NCBI Taxonomy" id="51031"/>
    <lineage>
        <taxon>Eukaryota</taxon>
        <taxon>Metazoa</taxon>
        <taxon>Ecdysozoa</taxon>
        <taxon>Nematoda</taxon>
        <taxon>Chromadorea</taxon>
        <taxon>Rhabditida</taxon>
        <taxon>Rhabditina</taxon>
        <taxon>Rhabditomorpha</taxon>
        <taxon>Strongyloidea</taxon>
        <taxon>Ancylostomatidae</taxon>
        <taxon>Bunostominae</taxon>
        <taxon>Necator</taxon>
    </lineage>
</organism>
<dbReference type="Proteomes" id="UP000053676">
    <property type="component" value="Unassembled WGS sequence"/>
</dbReference>
<keyword evidence="2" id="KW-1185">Reference proteome</keyword>
<proteinExistence type="predicted"/>
<dbReference type="KEGG" id="nai:NECAME_06140"/>
<dbReference type="EMBL" id="KI657626">
    <property type="protein sequence ID" value="ETN85975.1"/>
    <property type="molecule type" value="Genomic_DNA"/>
</dbReference>
<evidence type="ECO:0000313" key="2">
    <source>
        <dbReference type="Proteomes" id="UP000053676"/>
    </source>
</evidence>
<dbReference type="AlphaFoldDB" id="W2TV48"/>
<name>W2TV48_NECAM</name>
<sequence>MESMCYVCLSHADDDNNPRKVCETQIRSGWPIMVVVCSPSITDMSTTIRSFSIRWARESNRNSARVPAGDTPRKQQGERPKNYVLLAVACGEQDVKKEIHVLPSTVIMEARASGTEQNSFVIVLEVITGRTVNWTQMNANFHHVHSGNV</sequence>
<gene>
    <name evidence="1" type="ORF">NECAME_06140</name>
</gene>
<accession>W2TV48</accession>
<protein>
    <submittedName>
        <fullName evidence="1">Uncharacterized protein</fullName>
    </submittedName>
</protein>
<reference evidence="2" key="1">
    <citation type="journal article" date="2014" name="Nat. Genet.">
        <title>Genome of the human hookworm Necator americanus.</title>
        <authorList>
            <person name="Tang Y.T."/>
            <person name="Gao X."/>
            <person name="Rosa B.A."/>
            <person name="Abubucker S."/>
            <person name="Hallsworth-Pepin K."/>
            <person name="Martin J."/>
            <person name="Tyagi R."/>
            <person name="Heizer E."/>
            <person name="Zhang X."/>
            <person name="Bhonagiri-Palsikar V."/>
            <person name="Minx P."/>
            <person name="Warren W.C."/>
            <person name="Wang Q."/>
            <person name="Zhan B."/>
            <person name="Hotez P.J."/>
            <person name="Sternberg P.W."/>
            <person name="Dougall A."/>
            <person name="Gaze S.T."/>
            <person name="Mulvenna J."/>
            <person name="Sotillo J."/>
            <person name="Ranganathan S."/>
            <person name="Rabelo E.M."/>
            <person name="Wilson R.K."/>
            <person name="Felgner P.L."/>
            <person name="Bethony J."/>
            <person name="Hawdon J.M."/>
            <person name="Gasser R.B."/>
            <person name="Loukas A."/>
            <person name="Mitreva M."/>
        </authorList>
    </citation>
    <scope>NUCLEOTIDE SEQUENCE [LARGE SCALE GENOMIC DNA]</scope>
</reference>
<evidence type="ECO:0000313" key="1">
    <source>
        <dbReference type="EMBL" id="ETN85975.1"/>
    </source>
</evidence>